<evidence type="ECO:0000256" key="6">
    <source>
        <dbReference type="ARBA" id="ARBA00022679"/>
    </source>
</evidence>
<keyword evidence="7 12" id="KW-0812">Transmembrane</keyword>
<evidence type="ECO:0000256" key="2">
    <source>
        <dbReference type="ARBA" id="ARBA00004922"/>
    </source>
</evidence>
<comment type="caution">
    <text evidence="14">The sequence shown here is derived from an EMBL/GenBank/DDBJ whole genome shotgun (WGS) entry which is preliminary data.</text>
</comment>
<keyword evidence="11 12" id="KW-0472">Membrane</keyword>
<comment type="subcellular location">
    <subcellularLocation>
        <location evidence="1">Membrane</location>
        <topology evidence="1">Single-pass type II membrane protein</topology>
    </subcellularLocation>
</comment>
<reference evidence="14" key="1">
    <citation type="journal article" date="2022" name="Proc. Natl. Acad. Sci. U.S.A.">
        <title>Life cycle and functional genomics of the unicellular red alga Galdieria for elucidating algal and plant evolution and industrial use.</title>
        <authorList>
            <person name="Hirooka S."/>
            <person name="Itabashi T."/>
            <person name="Ichinose T.M."/>
            <person name="Onuma R."/>
            <person name="Fujiwara T."/>
            <person name="Yamashita S."/>
            <person name="Jong L.W."/>
            <person name="Tomita R."/>
            <person name="Iwane A.H."/>
            <person name="Miyagishima S.Y."/>
        </authorList>
    </citation>
    <scope>NUCLEOTIDE SEQUENCE</scope>
    <source>
        <strain evidence="14">NBRC 102759</strain>
    </source>
</reference>
<comment type="similarity">
    <text evidence="3">Belongs to the glycosyltransferase 31 family. Beta3-Gal-T subfamily.</text>
</comment>
<keyword evidence="6" id="KW-0808">Transferase</keyword>
<keyword evidence="5" id="KW-0328">Glycosyltransferase</keyword>
<dbReference type="InterPro" id="IPR026050">
    <property type="entry name" value="C1GALT1/C1GALT1_chp1"/>
</dbReference>
<dbReference type="GO" id="GO:0016020">
    <property type="term" value="C:membrane"/>
    <property type="evidence" value="ECO:0007669"/>
    <property type="project" value="UniProtKB-SubCell"/>
</dbReference>
<comment type="pathway">
    <text evidence="2">Protein modification; protein glycosylation.</text>
</comment>
<evidence type="ECO:0000256" key="8">
    <source>
        <dbReference type="ARBA" id="ARBA00022741"/>
    </source>
</evidence>
<evidence type="ECO:0000256" key="9">
    <source>
        <dbReference type="ARBA" id="ARBA00022968"/>
    </source>
</evidence>
<name>A0A9C7PUU9_9RHOD</name>
<dbReference type="PANTHER" id="PTHR23033">
    <property type="entry name" value="BETA1,3-GALACTOSYLTRANSFERASE"/>
    <property type="match status" value="1"/>
</dbReference>
<evidence type="ECO:0000256" key="1">
    <source>
        <dbReference type="ARBA" id="ARBA00004606"/>
    </source>
</evidence>
<evidence type="ECO:0000256" key="7">
    <source>
        <dbReference type="ARBA" id="ARBA00022692"/>
    </source>
</evidence>
<keyword evidence="9" id="KW-0735">Signal-anchor</keyword>
<dbReference type="Gene3D" id="3.90.550.50">
    <property type="match status" value="1"/>
</dbReference>
<organism evidence="14 15">
    <name type="scientific">Galdieria partita</name>
    <dbReference type="NCBI Taxonomy" id="83374"/>
    <lineage>
        <taxon>Eukaryota</taxon>
        <taxon>Rhodophyta</taxon>
        <taxon>Bangiophyceae</taxon>
        <taxon>Galdieriales</taxon>
        <taxon>Galdieriaceae</taxon>
        <taxon>Galdieria</taxon>
    </lineage>
</organism>
<evidence type="ECO:0000256" key="12">
    <source>
        <dbReference type="SAM" id="Phobius"/>
    </source>
</evidence>
<dbReference type="EMBL" id="BQMJ01000013">
    <property type="protein sequence ID" value="GJQ10032.1"/>
    <property type="molecule type" value="Genomic_DNA"/>
</dbReference>
<dbReference type="AlphaFoldDB" id="A0A9C7PUU9"/>
<evidence type="ECO:0000256" key="5">
    <source>
        <dbReference type="ARBA" id="ARBA00022676"/>
    </source>
</evidence>
<accession>A0A9C7PUU9</accession>
<dbReference type="GO" id="GO:0016263">
    <property type="term" value="F:glycoprotein-N-acetylgalactosamine 3-beta-galactosyltransferase activity"/>
    <property type="evidence" value="ECO:0007669"/>
    <property type="project" value="UniProtKB-EC"/>
</dbReference>
<evidence type="ECO:0000313" key="14">
    <source>
        <dbReference type="EMBL" id="GJQ10032.1"/>
    </source>
</evidence>
<dbReference type="Proteomes" id="UP001061958">
    <property type="component" value="Unassembled WGS sequence"/>
</dbReference>
<dbReference type="OrthoDB" id="431432at2759"/>
<proteinExistence type="inferred from homology"/>
<keyword evidence="15" id="KW-1185">Reference proteome</keyword>
<evidence type="ECO:0000256" key="3">
    <source>
        <dbReference type="ARBA" id="ARBA00006462"/>
    </source>
</evidence>
<dbReference type="GO" id="GO:0000166">
    <property type="term" value="F:nucleotide binding"/>
    <property type="evidence" value="ECO:0007669"/>
    <property type="project" value="UniProtKB-KW"/>
</dbReference>
<keyword evidence="10 12" id="KW-1133">Transmembrane helix</keyword>
<dbReference type="InterPro" id="IPR029044">
    <property type="entry name" value="Nucleotide-diphossugar_trans"/>
</dbReference>
<protein>
    <recommendedName>
        <fullName evidence="4">N-acetylgalactosaminide beta-1,3-galactosyltransferase</fullName>
        <ecNumber evidence="4">2.4.1.122</ecNumber>
    </recommendedName>
</protein>
<evidence type="ECO:0000259" key="13">
    <source>
        <dbReference type="Pfam" id="PF02434"/>
    </source>
</evidence>
<feature type="transmembrane region" description="Helical" evidence="12">
    <location>
        <begin position="12"/>
        <end position="30"/>
    </location>
</feature>
<dbReference type="InterPro" id="IPR003378">
    <property type="entry name" value="Fringe-like_glycosylTrfase"/>
</dbReference>
<evidence type="ECO:0000313" key="15">
    <source>
        <dbReference type="Proteomes" id="UP001061958"/>
    </source>
</evidence>
<dbReference type="SUPFAM" id="SSF53448">
    <property type="entry name" value="Nucleotide-diphospho-sugar transferases"/>
    <property type="match status" value="1"/>
</dbReference>
<feature type="domain" description="Fringe-like glycosyltransferase" evidence="13">
    <location>
        <begin position="55"/>
        <end position="263"/>
    </location>
</feature>
<dbReference type="EC" id="2.4.1.122" evidence="4"/>
<evidence type="ECO:0000256" key="10">
    <source>
        <dbReference type="ARBA" id="ARBA00022989"/>
    </source>
</evidence>
<evidence type="ECO:0000256" key="11">
    <source>
        <dbReference type="ARBA" id="ARBA00023136"/>
    </source>
</evidence>
<gene>
    <name evidence="14" type="ORF">GpartN1_g1823.t1</name>
</gene>
<dbReference type="Pfam" id="PF02434">
    <property type="entry name" value="Fringe"/>
    <property type="match status" value="1"/>
</dbReference>
<reference evidence="14" key="2">
    <citation type="submission" date="2022-01" db="EMBL/GenBank/DDBJ databases">
        <authorList>
            <person name="Hirooka S."/>
            <person name="Miyagishima S.Y."/>
        </authorList>
    </citation>
    <scope>NUCLEOTIDE SEQUENCE</scope>
    <source>
        <strain evidence="14">NBRC 102759</strain>
    </source>
</reference>
<evidence type="ECO:0000256" key="4">
    <source>
        <dbReference type="ARBA" id="ARBA00012557"/>
    </source>
</evidence>
<sequence length="315" mass="36937">MFRNRKFARSWPFIVFTWIVVVLCIVTLYGELNKRRNKGRQNQPFHKQNELPLVTDIFFGVFTCKNYAETYAKAVFETWGKLVEPSMLRFFSDTPHSILPTVVTPNIDITNVNSRLKLNYQKHVGHKERYFRQESNRSLQMFAWAWDHVPQAKWFYKCDDDSFVRVDLLQEMLRQFDYTQPLYIGSTRRFRGKLVPVLERDVSKRTVDVDLRYAMGGAGYVLSRGLLEKWRPLMNQCVVYNGEDKNVAQCILDTLHIEPINLPGLCFVHPDKVDPVSRDSMIAFHQIGGMKDSIELFRRFYLDRNSFDSGGDVIP</sequence>
<keyword evidence="8" id="KW-0547">Nucleotide-binding</keyword>